<feature type="transmembrane region" description="Helical" evidence="6">
    <location>
        <begin position="312"/>
        <end position="331"/>
    </location>
</feature>
<dbReference type="PANTHER" id="PTHR48041">
    <property type="entry name" value="ABC TRANSPORTER G FAMILY MEMBER 28"/>
    <property type="match status" value="1"/>
</dbReference>
<feature type="domain" description="ABC transporter" evidence="7">
    <location>
        <begin position="59"/>
        <end position="152"/>
    </location>
</feature>
<comment type="caution">
    <text evidence="9">The sequence shown here is derived from an EMBL/GenBank/DDBJ whole genome shotgun (WGS) entry which is preliminary data.</text>
</comment>
<dbReference type="Pfam" id="PF01061">
    <property type="entry name" value="ABC2_membrane"/>
    <property type="match status" value="1"/>
</dbReference>
<keyword evidence="4 6" id="KW-1133">Transmembrane helix</keyword>
<proteinExistence type="predicted"/>
<dbReference type="InterPro" id="IPR003439">
    <property type="entry name" value="ABC_transporter-like_ATP-bd"/>
</dbReference>
<comment type="subcellular location">
    <subcellularLocation>
        <location evidence="1">Membrane</location>
        <topology evidence="1">Multi-pass membrane protein</topology>
    </subcellularLocation>
</comment>
<accession>A0A8J5UIX8</accession>
<dbReference type="Pfam" id="PF00005">
    <property type="entry name" value="ABC_tran"/>
    <property type="match status" value="1"/>
</dbReference>
<dbReference type="GeneID" id="73469280"/>
<keyword evidence="3 6" id="KW-0812">Transmembrane</keyword>
<evidence type="ECO:0000256" key="1">
    <source>
        <dbReference type="ARBA" id="ARBA00004141"/>
    </source>
</evidence>
<evidence type="ECO:0000256" key="2">
    <source>
        <dbReference type="ARBA" id="ARBA00022448"/>
    </source>
</evidence>
<dbReference type="RefSeq" id="XP_049264210.1">
    <property type="nucleotide sequence ID" value="XM_049406234.1"/>
</dbReference>
<dbReference type="AlphaFoldDB" id="A0A8J5UIX8"/>
<dbReference type="PROSITE" id="PS00211">
    <property type="entry name" value="ABC_TRANSPORTER_1"/>
    <property type="match status" value="1"/>
</dbReference>
<evidence type="ECO:0000313" key="9">
    <source>
        <dbReference type="EMBL" id="KAG7663978.1"/>
    </source>
</evidence>
<gene>
    <name evidence="9" type="ORF">J8A68_002479</name>
</gene>
<keyword evidence="10" id="KW-1185">Reference proteome</keyword>
<evidence type="ECO:0000313" key="10">
    <source>
        <dbReference type="Proteomes" id="UP000694255"/>
    </source>
</evidence>
<evidence type="ECO:0000256" key="5">
    <source>
        <dbReference type="ARBA" id="ARBA00023136"/>
    </source>
</evidence>
<feature type="domain" description="ABC-2 type transporter transmembrane" evidence="8">
    <location>
        <begin position="260"/>
        <end position="460"/>
    </location>
</feature>
<dbReference type="Proteomes" id="UP000694255">
    <property type="component" value="Unassembled WGS sequence"/>
</dbReference>
<feature type="transmembrane region" description="Helical" evidence="6">
    <location>
        <begin position="361"/>
        <end position="381"/>
    </location>
</feature>
<dbReference type="OrthoDB" id="66620at2759"/>
<keyword evidence="2" id="KW-0813">Transport</keyword>
<keyword evidence="5 6" id="KW-0472">Membrane</keyword>
<dbReference type="GO" id="GO:0005524">
    <property type="term" value="F:ATP binding"/>
    <property type="evidence" value="ECO:0007669"/>
    <property type="project" value="InterPro"/>
</dbReference>
<dbReference type="InterPro" id="IPR013525">
    <property type="entry name" value="ABC2_TM"/>
</dbReference>
<sequence length="526" mass="58831">MEASVLKVLESERVQLKVRSLSVTVNNIKDKDLENNENPKILDDVSFDLDSGSMLAINSYLLQDDIFLPGLRVWETLKYQAELRLLPQRTKEERQQLISSLLDTLEISNLKDTRVIGYTAKISLSGGEQRRVSIASQLLSRPKILFLDESTSGLDSSTTLSIVSFCLTVMLLNDGDLSDIYEYFSTLRYDIPIGCNTANFLLDQLSSSLEDVNREEKEANVQRLINSWSLTPVDFVAPIGNRKIDLPMFHFATVPFWSSLITIIQRQTLSTFRSKDLAVFRVLSIFLLAIIQTLFFAPLGNTQEGITNRLGLIQNVVSMILIGMINNISLYPTERNIFNNEYEDGISGAFVFTSAYLLNELPLEIIPCLVFSAFVVFIVGLPRNAGMFFTMFFGSCVSVNIGESLGIMINSMFDRVGIATDVLSTAMTLAAFMGGTMSLQLPGFFKAINWINPIKYVANITIKMGFKVQVFSCPVEECSLTTGESVLEYYNLDTNLAISFGALVACLIIYRIIAALSVYVKVWYFL</sequence>
<dbReference type="GO" id="GO:0016020">
    <property type="term" value="C:membrane"/>
    <property type="evidence" value="ECO:0007669"/>
    <property type="project" value="UniProtKB-SubCell"/>
</dbReference>
<feature type="transmembrane region" description="Helical" evidence="6">
    <location>
        <begin position="387"/>
        <end position="409"/>
    </location>
</feature>
<dbReference type="GO" id="GO:0016887">
    <property type="term" value="F:ATP hydrolysis activity"/>
    <property type="evidence" value="ECO:0007669"/>
    <property type="project" value="InterPro"/>
</dbReference>
<evidence type="ECO:0000256" key="6">
    <source>
        <dbReference type="SAM" id="Phobius"/>
    </source>
</evidence>
<evidence type="ECO:0000256" key="3">
    <source>
        <dbReference type="ARBA" id="ARBA00022692"/>
    </source>
</evidence>
<dbReference type="EMBL" id="JAGSYN010000111">
    <property type="protein sequence ID" value="KAG7663978.1"/>
    <property type="molecule type" value="Genomic_DNA"/>
</dbReference>
<evidence type="ECO:0000259" key="8">
    <source>
        <dbReference type="Pfam" id="PF01061"/>
    </source>
</evidence>
<dbReference type="PANTHER" id="PTHR48041:SF119">
    <property type="entry name" value="ROA1P"/>
    <property type="match status" value="1"/>
</dbReference>
<name>A0A8J5UIX8_9ASCO</name>
<feature type="transmembrane region" description="Helical" evidence="6">
    <location>
        <begin position="248"/>
        <end position="266"/>
    </location>
</feature>
<evidence type="ECO:0000256" key="4">
    <source>
        <dbReference type="ARBA" id="ARBA00022989"/>
    </source>
</evidence>
<reference evidence="9 10" key="1">
    <citation type="journal article" date="2021" name="DNA Res.">
        <title>Genome analysis of Candida subhashii reveals its hybrid nature and dual mitochondrial genome conformations.</title>
        <authorList>
            <person name="Mixao V."/>
            <person name="Hegedusova E."/>
            <person name="Saus E."/>
            <person name="Pryszcz L.P."/>
            <person name="Cillingova A."/>
            <person name="Nosek J."/>
            <person name="Gabaldon T."/>
        </authorList>
    </citation>
    <scope>NUCLEOTIDE SEQUENCE [LARGE SCALE GENOMIC DNA]</scope>
    <source>
        <strain evidence="9 10">CBS 10753</strain>
    </source>
</reference>
<evidence type="ECO:0000259" key="7">
    <source>
        <dbReference type="Pfam" id="PF00005"/>
    </source>
</evidence>
<feature type="transmembrane region" description="Helical" evidence="6">
    <location>
        <begin position="278"/>
        <end position="300"/>
    </location>
</feature>
<dbReference type="InterPro" id="IPR017871">
    <property type="entry name" value="ABC_transporter-like_CS"/>
</dbReference>
<evidence type="ECO:0008006" key="11">
    <source>
        <dbReference type="Google" id="ProtNLM"/>
    </source>
</evidence>
<organism evidence="9 10">
    <name type="scientific">[Candida] subhashii</name>
    <dbReference type="NCBI Taxonomy" id="561895"/>
    <lineage>
        <taxon>Eukaryota</taxon>
        <taxon>Fungi</taxon>
        <taxon>Dikarya</taxon>
        <taxon>Ascomycota</taxon>
        <taxon>Saccharomycotina</taxon>
        <taxon>Pichiomycetes</taxon>
        <taxon>Debaryomycetaceae</taxon>
        <taxon>Spathaspora</taxon>
    </lineage>
</organism>
<feature type="transmembrane region" description="Helical" evidence="6">
    <location>
        <begin position="416"/>
        <end position="435"/>
    </location>
</feature>
<protein>
    <recommendedName>
        <fullName evidence="11">ABC transporter domain-containing protein</fullName>
    </recommendedName>
</protein>
<feature type="transmembrane region" description="Helical" evidence="6">
    <location>
        <begin position="496"/>
        <end position="520"/>
    </location>
</feature>
<dbReference type="GO" id="GO:0140359">
    <property type="term" value="F:ABC-type transporter activity"/>
    <property type="evidence" value="ECO:0007669"/>
    <property type="project" value="InterPro"/>
</dbReference>
<dbReference type="InterPro" id="IPR050352">
    <property type="entry name" value="ABCG_transporters"/>
</dbReference>